<evidence type="ECO:0000313" key="2">
    <source>
        <dbReference type="EMBL" id="QDS37484.1"/>
    </source>
</evidence>
<protein>
    <submittedName>
        <fullName evidence="2">DUF4309 domain-containing protein</fullName>
    </submittedName>
</protein>
<dbReference type="AlphaFoldDB" id="A0A517IF04"/>
<dbReference type="RefSeq" id="WP_144618982.1">
    <property type="nucleotide sequence ID" value="NZ_CP042161.1"/>
</dbReference>
<gene>
    <name evidence="2" type="ORF">FPS98_27890</name>
</gene>
<evidence type="ECO:0000313" key="3">
    <source>
        <dbReference type="Proteomes" id="UP000317713"/>
    </source>
</evidence>
<name>A0A517IF04_BREBE</name>
<sequence length="413" mass="45810">MRSNSDHDLLGRLQEMPDMKMSGEKKQEIVSAIRQTNVNKSGGTASFRGFSALGKGLALCSVLAATVWLGASLLTNQQQSTLPDSSVSPVAPGSPTASPGPAPNNSITTPPTPQSEELLSQIRSNAKEGKVISLPFVLEKTVDEVEQGWGKPEKTYTANGLIYSAYPKKEVVFGYNKGMQIVDMHRTDSRLQKISLSAVEKSWGKPGRISEFGNQTIYTYDVTNNYQVKLHFQGTKSMNKEDQILVEYQLYYPQGNKNLMLYANNAEMLQSVRDLAGKGQIFGSQYRVEKDVFDEAEKQLGKPDVVSFVNGITYNTYRDLNLVFAFNKGMQIVDIRSYDPRLQAITLAEVRETLGEPASKTTTGGQTIYTYKVTPGYELKFIFSGIMTDDPNTLYIDHVNIYYPRGTFNNMAG</sequence>
<dbReference type="EMBL" id="CP042161">
    <property type="protein sequence ID" value="QDS37484.1"/>
    <property type="molecule type" value="Genomic_DNA"/>
</dbReference>
<dbReference type="Proteomes" id="UP000317713">
    <property type="component" value="Chromosome"/>
</dbReference>
<feature type="region of interest" description="Disordered" evidence="1">
    <location>
        <begin position="1"/>
        <end position="22"/>
    </location>
</feature>
<feature type="region of interest" description="Disordered" evidence="1">
    <location>
        <begin position="80"/>
        <end position="116"/>
    </location>
</feature>
<reference evidence="2 3" key="1">
    <citation type="submission" date="2019-07" db="EMBL/GenBank/DDBJ databases">
        <title>Characterization of Brevibacillus brevis HK544, as a potential biocontrol agent.</title>
        <authorList>
            <person name="Kim H."/>
        </authorList>
    </citation>
    <scope>NUCLEOTIDE SEQUENCE [LARGE SCALE GENOMIC DNA]</scope>
    <source>
        <strain evidence="2 3">HK544</strain>
    </source>
</reference>
<feature type="compositionally biased region" description="Low complexity" evidence="1">
    <location>
        <begin position="85"/>
        <end position="106"/>
    </location>
</feature>
<organism evidence="2 3">
    <name type="scientific">Brevibacillus brevis</name>
    <name type="common">Bacillus brevis</name>
    <dbReference type="NCBI Taxonomy" id="1393"/>
    <lineage>
        <taxon>Bacteria</taxon>
        <taxon>Bacillati</taxon>
        <taxon>Bacillota</taxon>
        <taxon>Bacilli</taxon>
        <taxon>Bacillales</taxon>
        <taxon>Paenibacillaceae</taxon>
        <taxon>Brevibacillus</taxon>
    </lineage>
</organism>
<dbReference type="Pfam" id="PF14172">
    <property type="entry name" value="DUF4309"/>
    <property type="match status" value="2"/>
</dbReference>
<accession>A0A517IF04</accession>
<proteinExistence type="predicted"/>
<dbReference type="InterPro" id="IPR025453">
    <property type="entry name" value="DUF4309"/>
</dbReference>
<evidence type="ECO:0000256" key="1">
    <source>
        <dbReference type="SAM" id="MobiDB-lite"/>
    </source>
</evidence>